<keyword evidence="2" id="KW-1185">Reference proteome</keyword>
<dbReference type="RefSeq" id="WP_129653923.1">
    <property type="nucleotide sequence ID" value="NZ_ML142908.1"/>
</dbReference>
<sequence length="213" mass="24783">MSLELIPVLEIGCSDQEIGIPSDKNPEIWKQYYNECHKKAGLKPYKKGLFFYKLSDVSGENLTKLILDHTQEMREGIFEREQMCSFFGGYVLRVGHQDQFFPQCCGELSDIWYWERIAMEENSYCEGHPAPQVSFKEGKITFDFSVRELDEPFQPNPPHLKLCVDGKELKKAVEVAKKELKYFGERLNKVNEEKGLNIENIEGLLIWDNANYE</sequence>
<dbReference type="EMBL" id="JJMP01000003">
    <property type="protein sequence ID" value="RYC52402.1"/>
    <property type="molecule type" value="Genomic_DNA"/>
</dbReference>
<dbReference type="AlphaFoldDB" id="A0A444VNZ6"/>
<gene>
    <name evidence="1" type="ORF">DN53_11035</name>
</gene>
<comment type="caution">
    <text evidence="1">The sequence shown here is derived from an EMBL/GenBank/DDBJ whole genome shotgun (WGS) entry which is preliminary data.</text>
</comment>
<reference evidence="1 2" key="1">
    <citation type="submission" date="2014-04" db="EMBL/GenBank/DDBJ databases">
        <title>Whole genome of Muricauda olearia.</title>
        <authorList>
            <person name="Zhang X.-H."/>
            <person name="Tang K."/>
        </authorList>
    </citation>
    <scope>NUCLEOTIDE SEQUENCE [LARGE SCALE GENOMIC DNA]</scope>
    <source>
        <strain evidence="1 2">Th120</strain>
    </source>
</reference>
<evidence type="ECO:0000313" key="2">
    <source>
        <dbReference type="Proteomes" id="UP000290261"/>
    </source>
</evidence>
<name>A0A444VNZ6_9FLAO</name>
<dbReference type="Proteomes" id="UP000290261">
    <property type="component" value="Unassembled WGS sequence"/>
</dbReference>
<evidence type="ECO:0000313" key="1">
    <source>
        <dbReference type="EMBL" id="RYC52402.1"/>
    </source>
</evidence>
<accession>A0A444VNZ6</accession>
<proteinExistence type="predicted"/>
<protein>
    <submittedName>
        <fullName evidence="1">Uncharacterized protein</fullName>
    </submittedName>
</protein>
<organism evidence="1 2">
    <name type="scientific">Flagellimonas olearia</name>
    <dbReference type="NCBI Taxonomy" id="552546"/>
    <lineage>
        <taxon>Bacteria</taxon>
        <taxon>Pseudomonadati</taxon>
        <taxon>Bacteroidota</taxon>
        <taxon>Flavobacteriia</taxon>
        <taxon>Flavobacteriales</taxon>
        <taxon>Flavobacteriaceae</taxon>
        <taxon>Flagellimonas</taxon>
    </lineage>
</organism>